<evidence type="ECO:0000256" key="1">
    <source>
        <dbReference type="SAM" id="MobiDB-lite"/>
    </source>
</evidence>
<evidence type="ECO:0000259" key="2">
    <source>
        <dbReference type="PROSITE" id="PS50994"/>
    </source>
</evidence>
<feature type="region of interest" description="Disordered" evidence="1">
    <location>
        <begin position="145"/>
        <end position="173"/>
    </location>
</feature>
<evidence type="ECO:0000313" key="3">
    <source>
        <dbReference type="EMBL" id="RVW91382.1"/>
    </source>
</evidence>
<organism evidence="3 4">
    <name type="scientific">Vitis vinifera</name>
    <name type="common">Grape</name>
    <dbReference type="NCBI Taxonomy" id="29760"/>
    <lineage>
        <taxon>Eukaryota</taxon>
        <taxon>Viridiplantae</taxon>
        <taxon>Streptophyta</taxon>
        <taxon>Embryophyta</taxon>
        <taxon>Tracheophyta</taxon>
        <taxon>Spermatophyta</taxon>
        <taxon>Magnoliopsida</taxon>
        <taxon>eudicotyledons</taxon>
        <taxon>Gunneridae</taxon>
        <taxon>Pentapetalae</taxon>
        <taxon>rosids</taxon>
        <taxon>Vitales</taxon>
        <taxon>Vitaceae</taxon>
        <taxon>Viteae</taxon>
        <taxon>Vitis</taxon>
    </lineage>
</organism>
<name>A0A438I3V8_VITVI</name>
<dbReference type="PROSITE" id="PS50994">
    <property type="entry name" value="INTEGRASE"/>
    <property type="match status" value="1"/>
</dbReference>
<dbReference type="Proteomes" id="UP000288805">
    <property type="component" value="Unassembled WGS sequence"/>
</dbReference>
<accession>A0A438I3V8</accession>
<protein>
    <submittedName>
        <fullName evidence="3">Gag-Pol polyprotein</fullName>
    </submittedName>
</protein>
<evidence type="ECO:0000313" key="4">
    <source>
        <dbReference type="Proteomes" id="UP000288805"/>
    </source>
</evidence>
<reference evidence="3 4" key="1">
    <citation type="journal article" date="2018" name="PLoS Genet.">
        <title>Population sequencing reveals clonal diversity and ancestral inbreeding in the grapevine cultivar Chardonnay.</title>
        <authorList>
            <person name="Roach M.J."/>
            <person name="Johnson D.L."/>
            <person name="Bohlmann J."/>
            <person name="van Vuuren H.J."/>
            <person name="Jones S.J."/>
            <person name="Pretorius I.S."/>
            <person name="Schmidt S.A."/>
            <person name="Borneman A.R."/>
        </authorList>
    </citation>
    <scope>NUCLEOTIDE SEQUENCE [LARGE SCALE GENOMIC DNA]</scope>
    <source>
        <strain evidence="4">cv. Chardonnay</strain>
        <tissue evidence="3">Leaf</tissue>
    </source>
</reference>
<dbReference type="PANTHER" id="PTHR48475:SF1">
    <property type="entry name" value="RNASE H TYPE-1 DOMAIN-CONTAINING PROTEIN"/>
    <property type="match status" value="1"/>
</dbReference>
<dbReference type="SUPFAM" id="SSF53098">
    <property type="entry name" value="Ribonuclease H-like"/>
    <property type="match status" value="2"/>
</dbReference>
<sequence>MGEPSPLRNPLGTRGSACVEVMTTLHGSTPSLRGVQRVAYRWRMGIRLSTFRFYFYALDSYRVTFVPYLIQCFHICPEAFTLTDLDLPLWIRVRGRLTRVSDQSDQRSDQRDMDSQIVTVDQFSTAMASIQEAIANLGQRIDGQQTQQVPVQESAQFDTIVPPPSLPSQSVPQTVPFTLHSQIEVAPPPVTSPIPTSEDPHTLASLSAKFRMPEIERYTGIGCPRIHLRLYNVSRRRIWDDLAQEFLRQFAFNTVIDVSRREIEALHDRVLSAFDIPPRPLRYLFDIPALTGRLMRWLGDHIPRSVRLAFSDRHPATNNIVEYEACILGLETALELDIRQMEVFDDSNLNRFAYTLATLTSSVDIPIDVVIRPLLIELRSAPAYCCLIGEIEVQDDLPWYHDIYQFLRSGTYPKVATSKDRRALRNLATRFVICGYTLYRRSVDGMLLLCLDRASADRVMREVHAGVCGPHMGGHMLACIDIIGKVSPKSSSGHEFILVAIDYFTKWVEAASYARLTSARVASFIRSHIICRYGVPHELISDRGVHFQAEVDTLLQKYDIRHHRSSTYRPQTNGAVEAANKNIKRILRKMVETSRDWSEKLPFALWAYRTSFRTSTGATPYSLVYGMEVVLSVETEMGSLRVALEQQISETEWAQARFDQLNLLDEKRLRATDHIQAYQRKMTRAFRKRVKPRPLQKGI</sequence>
<dbReference type="GO" id="GO:0015074">
    <property type="term" value="P:DNA integration"/>
    <property type="evidence" value="ECO:0007669"/>
    <property type="project" value="InterPro"/>
</dbReference>
<dbReference type="Gene3D" id="3.30.420.10">
    <property type="entry name" value="Ribonuclease H-like superfamily/Ribonuclease H"/>
    <property type="match status" value="2"/>
</dbReference>
<dbReference type="EMBL" id="QGNW01000147">
    <property type="protein sequence ID" value="RVW91382.1"/>
    <property type="molecule type" value="Genomic_DNA"/>
</dbReference>
<dbReference type="InterPro" id="IPR036397">
    <property type="entry name" value="RNaseH_sf"/>
</dbReference>
<proteinExistence type="predicted"/>
<dbReference type="PANTHER" id="PTHR48475">
    <property type="entry name" value="RIBONUCLEASE H"/>
    <property type="match status" value="1"/>
</dbReference>
<feature type="compositionally biased region" description="Polar residues" evidence="1">
    <location>
        <begin position="145"/>
        <end position="157"/>
    </location>
</feature>
<feature type="domain" description="Integrase catalytic" evidence="2">
    <location>
        <begin position="466"/>
        <end position="628"/>
    </location>
</feature>
<dbReference type="InterPro" id="IPR012337">
    <property type="entry name" value="RNaseH-like_sf"/>
</dbReference>
<comment type="caution">
    <text evidence="3">The sequence shown here is derived from an EMBL/GenBank/DDBJ whole genome shotgun (WGS) entry which is preliminary data.</text>
</comment>
<gene>
    <name evidence="3" type="primary">gag-pol_2</name>
    <name evidence="3" type="ORF">CK203_035445</name>
</gene>
<dbReference type="InterPro" id="IPR001584">
    <property type="entry name" value="Integrase_cat-core"/>
</dbReference>
<dbReference type="GO" id="GO:0003676">
    <property type="term" value="F:nucleic acid binding"/>
    <property type="evidence" value="ECO:0007669"/>
    <property type="project" value="InterPro"/>
</dbReference>
<dbReference type="AlphaFoldDB" id="A0A438I3V8"/>
<dbReference type="Pfam" id="PF00665">
    <property type="entry name" value="rve"/>
    <property type="match status" value="1"/>
</dbReference>